<organism evidence="7 8">
    <name type="scientific">Coemansia aciculifera</name>
    <dbReference type="NCBI Taxonomy" id="417176"/>
    <lineage>
        <taxon>Eukaryota</taxon>
        <taxon>Fungi</taxon>
        <taxon>Fungi incertae sedis</taxon>
        <taxon>Zoopagomycota</taxon>
        <taxon>Kickxellomycotina</taxon>
        <taxon>Kickxellomycetes</taxon>
        <taxon>Kickxellales</taxon>
        <taxon>Kickxellaceae</taxon>
        <taxon>Coemansia</taxon>
    </lineage>
</organism>
<dbReference type="InterPro" id="IPR036420">
    <property type="entry name" value="BRCT_dom_sf"/>
</dbReference>
<evidence type="ECO:0000256" key="3">
    <source>
        <dbReference type="ARBA" id="ARBA00022833"/>
    </source>
</evidence>
<feature type="compositionally biased region" description="Basic and acidic residues" evidence="5">
    <location>
        <begin position="903"/>
        <end position="914"/>
    </location>
</feature>
<dbReference type="GO" id="GO:0031431">
    <property type="term" value="C:Dbf4-dependent protein kinase complex"/>
    <property type="evidence" value="ECO:0007669"/>
    <property type="project" value="TreeGrafter"/>
</dbReference>
<dbReference type="Gene3D" id="6.10.250.3410">
    <property type="entry name" value="DBF zinc finger"/>
    <property type="match status" value="1"/>
</dbReference>
<evidence type="ECO:0000256" key="4">
    <source>
        <dbReference type="PROSITE-ProRule" id="PRU00600"/>
    </source>
</evidence>
<dbReference type="GO" id="GO:0043539">
    <property type="term" value="F:protein serine/threonine kinase activator activity"/>
    <property type="evidence" value="ECO:0007669"/>
    <property type="project" value="TreeGrafter"/>
</dbReference>
<proteinExistence type="predicted"/>
<feature type="compositionally biased region" description="Polar residues" evidence="5">
    <location>
        <begin position="386"/>
        <end position="401"/>
    </location>
</feature>
<feature type="region of interest" description="Disordered" evidence="5">
    <location>
        <begin position="1"/>
        <end position="22"/>
    </location>
</feature>
<evidence type="ECO:0000313" key="8">
    <source>
        <dbReference type="Proteomes" id="UP001140074"/>
    </source>
</evidence>
<dbReference type="GO" id="GO:0008270">
    <property type="term" value="F:zinc ion binding"/>
    <property type="evidence" value="ECO:0007669"/>
    <property type="project" value="UniProtKB-KW"/>
</dbReference>
<evidence type="ECO:0000313" key="7">
    <source>
        <dbReference type="EMBL" id="KAJ2866171.1"/>
    </source>
</evidence>
<dbReference type="EMBL" id="JANBUY010000043">
    <property type="protein sequence ID" value="KAJ2866171.1"/>
    <property type="molecule type" value="Genomic_DNA"/>
</dbReference>
<comment type="caution">
    <text evidence="7">The sequence shown here is derived from an EMBL/GenBank/DDBJ whole genome shotgun (WGS) entry which is preliminary data.</text>
</comment>
<dbReference type="PANTHER" id="PTHR15375:SF26">
    <property type="entry name" value="PROTEIN CHIFFON"/>
    <property type="match status" value="1"/>
</dbReference>
<feature type="domain" description="DBF4-type" evidence="6">
    <location>
        <begin position="563"/>
        <end position="612"/>
    </location>
</feature>
<evidence type="ECO:0000259" key="6">
    <source>
        <dbReference type="PROSITE" id="PS51265"/>
    </source>
</evidence>
<protein>
    <submittedName>
        <fullName evidence="7">Cdc7p-Dbf4p kinase complex regulatory subunit</fullName>
    </submittedName>
</protein>
<dbReference type="Gene3D" id="3.40.50.10190">
    <property type="entry name" value="BRCT domain"/>
    <property type="match status" value="1"/>
</dbReference>
<dbReference type="InterPro" id="IPR038545">
    <property type="entry name" value="Znf_DBF_sf"/>
</dbReference>
<gene>
    <name evidence="7" type="primary">DBF4</name>
    <name evidence="7" type="ORF">GGH94_001702</name>
</gene>
<dbReference type="Pfam" id="PF08630">
    <property type="entry name" value="Dfp1_Him1_M"/>
    <property type="match status" value="1"/>
</dbReference>
<dbReference type="Proteomes" id="UP001140074">
    <property type="component" value="Unassembled WGS sequence"/>
</dbReference>
<dbReference type="SMART" id="SM00586">
    <property type="entry name" value="ZnF_DBF"/>
    <property type="match status" value="1"/>
</dbReference>
<evidence type="ECO:0000256" key="5">
    <source>
        <dbReference type="SAM" id="MobiDB-lite"/>
    </source>
</evidence>
<dbReference type="Pfam" id="PF07535">
    <property type="entry name" value="zf-DBF"/>
    <property type="match status" value="1"/>
</dbReference>
<dbReference type="GO" id="GO:0003676">
    <property type="term" value="F:nucleic acid binding"/>
    <property type="evidence" value="ECO:0007669"/>
    <property type="project" value="InterPro"/>
</dbReference>
<evidence type="ECO:0000256" key="2">
    <source>
        <dbReference type="ARBA" id="ARBA00022771"/>
    </source>
</evidence>
<evidence type="ECO:0000256" key="1">
    <source>
        <dbReference type="ARBA" id="ARBA00022723"/>
    </source>
</evidence>
<keyword evidence="8" id="KW-1185">Reference proteome</keyword>
<feature type="region of interest" description="Disordered" evidence="5">
    <location>
        <begin position="534"/>
        <end position="553"/>
    </location>
</feature>
<feature type="region of interest" description="Disordered" evidence="5">
    <location>
        <begin position="66"/>
        <end position="116"/>
    </location>
</feature>
<dbReference type="GO" id="GO:1901987">
    <property type="term" value="P:regulation of cell cycle phase transition"/>
    <property type="evidence" value="ECO:0007669"/>
    <property type="project" value="TreeGrafter"/>
</dbReference>
<accession>A0A9W8IKS9</accession>
<dbReference type="FunFam" id="6.10.250.3410:FF:000001">
    <property type="entry name" value="Protein DBF4 homolog A"/>
    <property type="match status" value="1"/>
</dbReference>
<dbReference type="GO" id="GO:0010571">
    <property type="term" value="P:positive regulation of nuclear cell cycle DNA replication"/>
    <property type="evidence" value="ECO:0007669"/>
    <property type="project" value="TreeGrafter"/>
</dbReference>
<keyword evidence="3" id="KW-0862">Zinc</keyword>
<name>A0A9W8IKS9_9FUNG</name>
<dbReference type="AlphaFoldDB" id="A0A9W8IKS9"/>
<feature type="region of interest" description="Disordered" evidence="5">
    <location>
        <begin position="356"/>
        <end position="404"/>
    </location>
</feature>
<dbReference type="InterPro" id="IPR051590">
    <property type="entry name" value="Replication_Regulatory_Kinase"/>
</dbReference>
<dbReference type="PROSITE" id="PS51265">
    <property type="entry name" value="ZF_DBF4"/>
    <property type="match status" value="1"/>
</dbReference>
<dbReference type="PANTHER" id="PTHR15375">
    <property type="entry name" value="ACTIVATOR OF S-PHASE KINASE-RELATED"/>
    <property type="match status" value="1"/>
</dbReference>
<keyword evidence="1" id="KW-0479">Metal-binding</keyword>
<keyword evidence="2 4" id="KW-0863">Zinc-finger</keyword>
<sequence>MASRKLTFDAPKPSARNLGASPAARTAMYATSQNHGITSPERALATPTRPAQRATLTRLQQTRRSMVGLTSPGQLTPVHHPTASLGRRNPLQAITEKEKQRGNQQALTPATPDAHSATVTTLGLTTPHAKMPTQTQLNDSAVASAVAVAEQQRVQKARVAEWVFAYRRAFPSFVFYFEGIDEGTVQRLTAPIRGLGASVETFFSAQTVTHVIVESAEVANDANSDSGSHVVSLAKRFQLKIWDLEKLEKRVLAILLPGYNAANAQGGASVMSAKRKLNEAFSTEKLYAMRHKAFEGTSVAHCVDFYYFKYFYVLVEDATHLNRPAIVEDYRPPEPGRDPPWPKLYMVPTGRCPFLQYEDPTTSSKGSDSDADDNKENVTPEPEATLPTTQLLSKTPASRLQTPHRKAWTPTAQHPTNELSHCAAKPFATVQGSRARADATREAADYLLTPTRPSRAMVNELGPPKAIRPMDASLMMDSNASGIARSHGVTSTSTAFHPSAADPTLQQSLLQNLNGGRVTHLSKLEQPVVGPRVAGATNAVRRSGRVPPTPRTMKPRVAVRRPVVAMPGFCENCHLKYDDMIEHIKTPQHRRFATNERNWIELDSLLARVQRPVLRQQVTSMDDSRHHALYALSSDDACMSAPANVSSAAPGPANSAETSVVASAPAALASNWTGRLFAGRQFGPSYPSPHILASGRFSAETTDRTTMASGQSMPCTTGTPTTACAVDLTFPESNSPCASHAGDLSVDYIALPDELEMGPKTGSTVHSVDMPFTPVPRRGVAASTSIESLVSSLETPRFCNDSLKGHYDDGATLFGDGTGRLRQQQAVLFETPTRPGNQGALNVVGRDSISARYNAAASRMRPSSSSFDACSPTSIGGATLVQPSRIKSKFAEYDENTVPGTTGDKHESTEEHHLNRALHGQVQQM</sequence>
<dbReference type="InterPro" id="IPR013939">
    <property type="entry name" value="Regulatory_Dfp1/Him1"/>
</dbReference>
<feature type="region of interest" description="Disordered" evidence="5">
    <location>
        <begin position="893"/>
        <end position="925"/>
    </location>
</feature>
<reference evidence="7" key="1">
    <citation type="submission" date="2022-07" db="EMBL/GenBank/DDBJ databases">
        <title>Phylogenomic reconstructions and comparative analyses of Kickxellomycotina fungi.</title>
        <authorList>
            <person name="Reynolds N.K."/>
            <person name="Stajich J.E."/>
            <person name="Barry K."/>
            <person name="Grigoriev I.V."/>
            <person name="Crous P."/>
            <person name="Smith M.E."/>
        </authorList>
    </citation>
    <scope>NUCLEOTIDE SEQUENCE</scope>
    <source>
        <strain evidence="7">RSA 476</strain>
    </source>
</reference>
<dbReference type="InterPro" id="IPR006572">
    <property type="entry name" value="Znf_DBF"/>
</dbReference>